<evidence type="ECO:0000313" key="1">
    <source>
        <dbReference type="EMBL" id="PQJ79274.1"/>
    </source>
</evidence>
<dbReference type="GO" id="GO:0006508">
    <property type="term" value="P:proteolysis"/>
    <property type="evidence" value="ECO:0007669"/>
    <property type="project" value="InterPro"/>
</dbReference>
<dbReference type="PROSITE" id="PS51257">
    <property type="entry name" value="PROKAR_LIPOPROTEIN"/>
    <property type="match status" value="1"/>
</dbReference>
<dbReference type="InterPro" id="IPR001969">
    <property type="entry name" value="Aspartic_peptidase_AS"/>
</dbReference>
<proteinExistence type="predicted"/>
<evidence type="ECO:0000313" key="2">
    <source>
        <dbReference type="Proteomes" id="UP000238882"/>
    </source>
</evidence>
<dbReference type="PROSITE" id="PS00141">
    <property type="entry name" value="ASP_PROTEASE"/>
    <property type="match status" value="1"/>
</dbReference>
<comment type="caution">
    <text evidence="1">The sequence shown here is derived from an EMBL/GenBank/DDBJ whole genome shotgun (WGS) entry which is preliminary data.</text>
</comment>
<dbReference type="OrthoDB" id="5166556at2"/>
<dbReference type="RefSeq" id="WP_105015873.1">
    <property type="nucleotide sequence ID" value="NZ_MSCN01000001.1"/>
</dbReference>
<name>A0A2S7WNV9_9FLAO</name>
<dbReference type="GO" id="GO:0004190">
    <property type="term" value="F:aspartic-type endopeptidase activity"/>
    <property type="evidence" value="ECO:0007669"/>
    <property type="project" value="InterPro"/>
</dbReference>
<accession>A0A2S7WNV9</accession>
<reference evidence="1 2" key="1">
    <citation type="submission" date="2016-12" db="EMBL/GenBank/DDBJ databases">
        <title>Trade-off between light-utilization and light-protection in marine flavobacteria.</title>
        <authorList>
            <person name="Kumagai Y."/>
            <person name="Yoshizawa S."/>
            <person name="Kogure K."/>
            <person name="Iwasaki W."/>
        </authorList>
    </citation>
    <scope>NUCLEOTIDE SEQUENCE [LARGE SCALE GENOMIC DNA]</scope>
    <source>
        <strain evidence="1 2">NBRC 108759</strain>
    </source>
</reference>
<gene>
    <name evidence="1" type="ORF">BTO18_08855</name>
</gene>
<organism evidence="1 2">
    <name type="scientific">Polaribacter porphyrae</name>
    <dbReference type="NCBI Taxonomy" id="1137780"/>
    <lineage>
        <taxon>Bacteria</taxon>
        <taxon>Pseudomonadati</taxon>
        <taxon>Bacteroidota</taxon>
        <taxon>Flavobacteriia</taxon>
        <taxon>Flavobacteriales</taxon>
        <taxon>Flavobacteriaceae</taxon>
    </lineage>
</organism>
<dbReference type="EMBL" id="MSCN01000001">
    <property type="protein sequence ID" value="PQJ79274.1"/>
    <property type="molecule type" value="Genomic_DNA"/>
</dbReference>
<dbReference type="Pfam" id="PF13650">
    <property type="entry name" value="Asp_protease_2"/>
    <property type="match status" value="1"/>
</dbReference>
<dbReference type="AlphaFoldDB" id="A0A2S7WNV9"/>
<evidence type="ECO:0008006" key="3">
    <source>
        <dbReference type="Google" id="ProtNLM"/>
    </source>
</evidence>
<dbReference type="Gene3D" id="2.40.70.10">
    <property type="entry name" value="Acid Proteases"/>
    <property type="match status" value="2"/>
</dbReference>
<keyword evidence="2" id="KW-1185">Reference proteome</keyword>
<dbReference type="Proteomes" id="UP000238882">
    <property type="component" value="Unassembled WGS sequence"/>
</dbReference>
<sequence>MRSNLFVIILAILTSCKSNTKKFVLQTKSKTVSIKDGAILYSDIWTISPEVELDEFVPQRFNGEKDVSFISDIDTITFTVKPNKIYDFSIIHNNKKAHTRINTDTLKQVSITPEKTIEYHYQDKNKQSLADTIPFKIGKDNRIYIKASINNSQNLNVIFDTGANAFAVKASILNKKVKMNMDSEVLNSGSDGASMKQRSSKNTLQIKDLIWDDIPFTAIDYKDYEFDAVLGWVAFQNKVIEINYDKQLIIVRKSLQKIPEEYQKIDTDWIRGLPYIKGVLEVNNKTYEGWLEYDSGYSGTLKLSQEFASKNYLTNLKEIGISKSSGSEGILWKTKKHKFKQLNIGSFVISNLTLFISDKDPKGILNNDILGNNILKRFNAIIDLNNFQIYLKPNRHYNSDF</sequence>
<protein>
    <recommendedName>
        <fullName evidence="3">Peptidase A2 domain-containing protein</fullName>
    </recommendedName>
</protein>
<dbReference type="InterPro" id="IPR021109">
    <property type="entry name" value="Peptidase_aspartic_dom_sf"/>
</dbReference>